<keyword evidence="5 8" id="KW-0812">Transmembrane</keyword>
<organism evidence="9 10">
    <name type="scientific">Pseudoduganella lurida</name>
    <dbReference type="NCBI Taxonomy" id="1036180"/>
    <lineage>
        <taxon>Bacteria</taxon>
        <taxon>Pseudomonadati</taxon>
        <taxon>Pseudomonadota</taxon>
        <taxon>Betaproteobacteria</taxon>
        <taxon>Burkholderiales</taxon>
        <taxon>Oxalobacteraceae</taxon>
        <taxon>Telluria group</taxon>
        <taxon>Pseudoduganella</taxon>
    </lineage>
</organism>
<feature type="transmembrane region" description="Helical" evidence="8">
    <location>
        <begin position="220"/>
        <end position="238"/>
    </location>
</feature>
<dbReference type="PANTHER" id="PTHR30269">
    <property type="entry name" value="TRANSMEMBRANE PROTEIN YFCA"/>
    <property type="match status" value="1"/>
</dbReference>
<feature type="transmembrane region" description="Helical" evidence="8">
    <location>
        <begin position="30"/>
        <end position="53"/>
    </location>
</feature>
<dbReference type="EMBL" id="VLLB01000006">
    <property type="protein sequence ID" value="TWI63444.1"/>
    <property type="molecule type" value="Genomic_DNA"/>
</dbReference>
<evidence type="ECO:0000256" key="5">
    <source>
        <dbReference type="ARBA" id="ARBA00022692"/>
    </source>
</evidence>
<proteinExistence type="inferred from homology"/>
<evidence type="ECO:0000313" key="10">
    <source>
        <dbReference type="Proteomes" id="UP000318431"/>
    </source>
</evidence>
<feature type="transmembrane region" description="Helical" evidence="8">
    <location>
        <begin position="126"/>
        <end position="149"/>
    </location>
</feature>
<keyword evidence="4 8" id="KW-1003">Cell membrane</keyword>
<sequence length="241" mass="25318">MENNLLYICAVFALAGFVKGVTGMGLPTVAMALLGLVMPPLQAAALLVVPSLFTNVWQMLARRGLYEVWLRLRPMLLGVCGGTLVGGALFAQADGKGLLGIALVLYALLGLSTWRWQVRPGQESWLGPIVGAATGLLTGATGVFVIPAVPYLQALGLDKEELVQAMGLSFTVSTLALAVTLTTHGAWEPAAAGMSFAAQLPALAGLLLGERLRLLLKPALFRRCFFVTLFALGAHLSFSAA</sequence>
<evidence type="ECO:0000256" key="4">
    <source>
        <dbReference type="ARBA" id="ARBA00022475"/>
    </source>
</evidence>
<dbReference type="GO" id="GO:0005886">
    <property type="term" value="C:plasma membrane"/>
    <property type="evidence" value="ECO:0007669"/>
    <property type="project" value="UniProtKB-SubCell"/>
</dbReference>
<feature type="transmembrane region" description="Helical" evidence="8">
    <location>
        <begin position="74"/>
        <end position="91"/>
    </location>
</feature>
<evidence type="ECO:0000256" key="7">
    <source>
        <dbReference type="ARBA" id="ARBA00023136"/>
    </source>
</evidence>
<gene>
    <name evidence="9" type="ORF">IP91_03414</name>
</gene>
<comment type="subcellular location">
    <subcellularLocation>
        <location evidence="1 8">Cell membrane</location>
        <topology evidence="1 8">Multi-pass membrane protein</topology>
    </subcellularLocation>
</comment>
<accession>A0A562R4B6</accession>
<dbReference type="InterPro" id="IPR002781">
    <property type="entry name" value="TM_pro_TauE-like"/>
</dbReference>
<evidence type="ECO:0000256" key="8">
    <source>
        <dbReference type="RuleBase" id="RU363041"/>
    </source>
</evidence>
<keyword evidence="10" id="KW-1185">Reference proteome</keyword>
<dbReference type="RefSeq" id="WP_145650309.1">
    <property type="nucleotide sequence ID" value="NZ_VLLB01000006.1"/>
</dbReference>
<dbReference type="Pfam" id="PF01925">
    <property type="entry name" value="TauE"/>
    <property type="match status" value="1"/>
</dbReference>
<dbReference type="Proteomes" id="UP000318431">
    <property type="component" value="Unassembled WGS sequence"/>
</dbReference>
<dbReference type="AlphaFoldDB" id="A0A562R4B6"/>
<feature type="transmembrane region" description="Helical" evidence="8">
    <location>
        <begin position="97"/>
        <end position="114"/>
    </location>
</feature>
<name>A0A562R4B6_9BURK</name>
<dbReference type="OrthoDB" id="9800873at2"/>
<protein>
    <recommendedName>
        <fullName evidence="8">Probable membrane transporter protein</fullName>
    </recommendedName>
</protein>
<comment type="caution">
    <text evidence="9">The sequence shown here is derived from an EMBL/GenBank/DDBJ whole genome shotgun (WGS) entry which is preliminary data.</text>
</comment>
<evidence type="ECO:0000256" key="6">
    <source>
        <dbReference type="ARBA" id="ARBA00022989"/>
    </source>
</evidence>
<evidence type="ECO:0000256" key="2">
    <source>
        <dbReference type="ARBA" id="ARBA00009142"/>
    </source>
</evidence>
<keyword evidence="7 8" id="KW-0472">Membrane</keyword>
<evidence type="ECO:0000256" key="3">
    <source>
        <dbReference type="ARBA" id="ARBA00022448"/>
    </source>
</evidence>
<dbReference type="PANTHER" id="PTHR30269:SF32">
    <property type="entry name" value="MEMBRANE TRANSPORTER PROTEIN-RELATED"/>
    <property type="match status" value="1"/>
</dbReference>
<dbReference type="InterPro" id="IPR052017">
    <property type="entry name" value="TSUP"/>
</dbReference>
<evidence type="ECO:0000256" key="1">
    <source>
        <dbReference type="ARBA" id="ARBA00004651"/>
    </source>
</evidence>
<keyword evidence="6 8" id="KW-1133">Transmembrane helix</keyword>
<keyword evidence="3" id="KW-0813">Transport</keyword>
<evidence type="ECO:0000313" key="9">
    <source>
        <dbReference type="EMBL" id="TWI63444.1"/>
    </source>
</evidence>
<reference evidence="9 10" key="1">
    <citation type="journal article" date="2015" name="Stand. Genomic Sci.">
        <title>Genomic Encyclopedia of Bacterial and Archaeal Type Strains, Phase III: the genomes of soil and plant-associated and newly described type strains.</title>
        <authorList>
            <person name="Whitman W.B."/>
            <person name="Woyke T."/>
            <person name="Klenk H.P."/>
            <person name="Zhou Y."/>
            <person name="Lilburn T.G."/>
            <person name="Beck B.J."/>
            <person name="De Vos P."/>
            <person name="Vandamme P."/>
            <person name="Eisen J.A."/>
            <person name="Garrity G."/>
            <person name="Hugenholtz P."/>
            <person name="Kyrpides N.C."/>
        </authorList>
    </citation>
    <scope>NUCLEOTIDE SEQUENCE [LARGE SCALE GENOMIC DNA]</scope>
    <source>
        <strain evidence="9 10">CGMCC 1.10822</strain>
    </source>
</reference>
<comment type="similarity">
    <text evidence="2 8">Belongs to the 4-toluene sulfonate uptake permease (TSUP) (TC 2.A.102) family.</text>
</comment>